<dbReference type="Pfam" id="PF00078">
    <property type="entry name" value="RVT_1"/>
    <property type="match status" value="1"/>
</dbReference>
<dbReference type="Gene3D" id="3.30.70.270">
    <property type="match status" value="1"/>
</dbReference>
<evidence type="ECO:0000259" key="7">
    <source>
        <dbReference type="PROSITE" id="PS50016"/>
    </source>
</evidence>
<dbReference type="InterPro" id="IPR013083">
    <property type="entry name" value="Znf_RING/FYVE/PHD"/>
</dbReference>
<accession>A0ABM1YGX7</accession>
<feature type="domain" description="PHD-type" evidence="7">
    <location>
        <begin position="5"/>
        <end position="56"/>
    </location>
</feature>
<dbReference type="Pfam" id="PF03564">
    <property type="entry name" value="DUF1759"/>
    <property type="match status" value="1"/>
</dbReference>
<keyword evidence="1" id="KW-0479">Metal-binding</keyword>
<organism evidence="8 9">
    <name type="scientific">Aedes albopictus</name>
    <name type="common">Asian tiger mosquito</name>
    <name type="synonym">Stegomyia albopicta</name>
    <dbReference type="NCBI Taxonomy" id="7160"/>
    <lineage>
        <taxon>Eukaryota</taxon>
        <taxon>Metazoa</taxon>
        <taxon>Ecdysozoa</taxon>
        <taxon>Arthropoda</taxon>
        <taxon>Hexapoda</taxon>
        <taxon>Insecta</taxon>
        <taxon>Pterygota</taxon>
        <taxon>Neoptera</taxon>
        <taxon>Endopterygota</taxon>
        <taxon>Diptera</taxon>
        <taxon>Nematocera</taxon>
        <taxon>Culicoidea</taxon>
        <taxon>Culicidae</taxon>
        <taxon>Culicinae</taxon>
        <taxon>Aedini</taxon>
        <taxon>Aedes</taxon>
        <taxon>Stegomyia</taxon>
    </lineage>
</organism>
<dbReference type="InterPro" id="IPR005312">
    <property type="entry name" value="DUF1759"/>
</dbReference>
<dbReference type="InterPro" id="IPR019787">
    <property type="entry name" value="Znf_PHD-finger"/>
</dbReference>
<keyword evidence="5" id="KW-0175">Coiled coil</keyword>
<dbReference type="InterPro" id="IPR001965">
    <property type="entry name" value="Znf_PHD"/>
</dbReference>
<keyword evidence="2 4" id="KW-0863">Zinc-finger</keyword>
<evidence type="ECO:0000313" key="8">
    <source>
        <dbReference type="EnsemblMetazoa" id="AALFPA23_009032.P12373"/>
    </source>
</evidence>
<dbReference type="Proteomes" id="UP000069940">
    <property type="component" value="Unassembled WGS sequence"/>
</dbReference>
<evidence type="ECO:0000256" key="6">
    <source>
        <dbReference type="SAM" id="MobiDB-lite"/>
    </source>
</evidence>
<evidence type="ECO:0000256" key="3">
    <source>
        <dbReference type="ARBA" id="ARBA00022833"/>
    </source>
</evidence>
<evidence type="ECO:0000313" key="9">
    <source>
        <dbReference type="Proteomes" id="UP000069940"/>
    </source>
</evidence>
<dbReference type="Pfam" id="PF00628">
    <property type="entry name" value="PHD"/>
    <property type="match status" value="1"/>
</dbReference>
<dbReference type="PROSITE" id="PS01359">
    <property type="entry name" value="ZF_PHD_1"/>
    <property type="match status" value="1"/>
</dbReference>
<dbReference type="CDD" id="cd15489">
    <property type="entry name" value="PHD_SF"/>
    <property type="match status" value="1"/>
</dbReference>
<name>A0ABM1YGX7_AEDAL</name>
<protein>
    <recommendedName>
        <fullName evidence="7">PHD-type domain-containing protein</fullName>
    </recommendedName>
</protein>
<dbReference type="Gene3D" id="3.30.40.10">
    <property type="entry name" value="Zinc/RING finger domain, C3HC4 (zinc finger)"/>
    <property type="match status" value="1"/>
</dbReference>
<reference evidence="9" key="1">
    <citation type="journal article" date="2015" name="Proc. Natl. Acad. Sci. U.S.A.">
        <title>Genome sequence of the Asian Tiger mosquito, Aedes albopictus, reveals insights into its biology, genetics, and evolution.</title>
        <authorList>
            <person name="Chen X.G."/>
            <person name="Jiang X."/>
            <person name="Gu J."/>
            <person name="Xu M."/>
            <person name="Wu Y."/>
            <person name="Deng Y."/>
            <person name="Zhang C."/>
            <person name="Bonizzoni M."/>
            <person name="Dermauw W."/>
            <person name="Vontas J."/>
            <person name="Armbruster P."/>
            <person name="Huang X."/>
            <person name="Yang Y."/>
            <person name="Zhang H."/>
            <person name="He W."/>
            <person name="Peng H."/>
            <person name="Liu Y."/>
            <person name="Wu K."/>
            <person name="Chen J."/>
            <person name="Lirakis M."/>
            <person name="Topalis P."/>
            <person name="Van Leeuwen T."/>
            <person name="Hall A.B."/>
            <person name="Jiang X."/>
            <person name="Thorpe C."/>
            <person name="Mueller R.L."/>
            <person name="Sun C."/>
            <person name="Waterhouse R.M."/>
            <person name="Yan G."/>
            <person name="Tu Z.J."/>
            <person name="Fang X."/>
            <person name="James A.A."/>
        </authorList>
    </citation>
    <scope>NUCLEOTIDE SEQUENCE [LARGE SCALE GENOMIC DNA]</scope>
    <source>
        <strain evidence="9">Foshan</strain>
    </source>
</reference>
<dbReference type="SUPFAM" id="SSF56672">
    <property type="entry name" value="DNA/RNA polymerases"/>
    <property type="match status" value="1"/>
</dbReference>
<feature type="coiled-coil region" evidence="5">
    <location>
        <begin position="92"/>
        <end position="126"/>
    </location>
</feature>
<dbReference type="EnsemblMetazoa" id="AALFPA23_009032.R12373">
    <property type="protein sequence ID" value="AALFPA23_009032.P12373"/>
    <property type="gene ID" value="AALFPA23_009032"/>
</dbReference>
<evidence type="ECO:0000256" key="1">
    <source>
        <dbReference type="ARBA" id="ARBA00022723"/>
    </source>
</evidence>
<dbReference type="SMART" id="SM00249">
    <property type="entry name" value="PHD"/>
    <property type="match status" value="1"/>
</dbReference>
<dbReference type="SUPFAM" id="SSF57903">
    <property type="entry name" value="FYVE/PHD zinc finger"/>
    <property type="match status" value="1"/>
</dbReference>
<proteinExistence type="predicted"/>
<evidence type="ECO:0000256" key="2">
    <source>
        <dbReference type="ARBA" id="ARBA00022771"/>
    </source>
</evidence>
<dbReference type="InterPro" id="IPR043502">
    <property type="entry name" value="DNA/RNA_pol_sf"/>
</dbReference>
<dbReference type="RefSeq" id="XP_062705467.1">
    <property type="nucleotide sequence ID" value="XM_062849483.1"/>
</dbReference>
<dbReference type="PANTHER" id="PTHR47331:SF5">
    <property type="entry name" value="RIBONUCLEASE H"/>
    <property type="match status" value="1"/>
</dbReference>
<dbReference type="CDD" id="cd01644">
    <property type="entry name" value="RT_pepA17"/>
    <property type="match status" value="1"/>
</dbReference>
<evidence type="ECO:0000256" key="5">
    <source>
        <dbReference type="SAM" id="Coils"/>
    </source>
</evidence>
<dbReference type="PANTHER" id="PTHR47331">
    <property type="entry name" value="PHD-TYPE DOMAIN-CONTAINING PROTEIN"/>
    <property type="match status" value="1"/>
</dbReference>
<dbReference type="InterPro" id="IPR011011">
    <property type="entry name" value="Znf_FYVE_PHD"/>
</dbReference>
<keyword evidence="9" id="KW-1185">Reference proteome</keyword>
<dbReference type="GeneID" id="134287550"/>
<dbReference type="InterPro" id="IPR043128">
    <property type="entry name" value="Rev_trsase/Diguanyl_cyclase"/>
</dbReference>
<keyword evidence="3" id="KW-0862">Zinc</keyword>
<dbReference type="InterPro" id="IPR019786">
    <property type="entry name" value="Zinc_finger_PHD-type_CS"/>
</dbReference>
<reference evidence="8" key="2">
    <citation type="submission" date="2025-05" db="UniProtKB">
        <authorList>
            <consortium name="EnsemblMetazoa"/>
        </authorList>
    </citation>
    <scope>IDENTIFICATION</scope>
    <source>
        <strain evidence="8">Foshan</strain>
    </source>
</reference>
<feature type="region of interest" description="Disordered" evidence="6">
    <location>
        <begin position="188"/>
        <end position="207"/>
    </location>
</feature>
<sequence>MLQPAKVCGKCSSGGMIDRMVGCDMCDVWFHPGCVEVTETNLNPDKTWKCAHCANDEDREVASQHTNKSMRSSASSRARKELLLRQLEEQRALKLKQRAEEDEIRKKRAEEDEAFLQQKLDIILEDDNESRISRLSSRASQRKVADWLNHGQAGHTVATSSSPNRVVSQQSSAQQFALSSRGTVAQASTNVVPPDGVPASTSTPQSGKEVLRIQDVEVPQTNVPVGSIPSLENFNRTICETSSQVPSGLATVYRDRQAFPLYTLSQIPQDNNIEKSVFPKSSFVETKLTFSGQTPQSVPSKYHVTFGPDRGKLPVAPPESQNVNSYSLVNVPTVASVLPPSSAMSYASASVPPPPSAAAFYPEASQRLPLPNVTATSAVQSGPQQFSTSYMGAPNQLAPSNAQLAARQVMPRELPHFSGDPQDWPLFSSSFYNSTAACGFTDVENLARLQRCLKGHALDSVKSRLLMPESVPHVMETLRRLYGRPEVLIHTLLRKLRSVPPPRTENLQSIIAFGMAVRNLVDHMFIAQMTDHLRNPMLLHELVEKLPSQLKMQWSWYKRAQVDVNLATFGEFMTELVNTASDVTLPLDAQAQQPRQNQAGKDKQKLYVHSETRGEVAATTSNTIGSSKPAPRSCEMKRCCHYCSSEEHEVAACPQFQALDIDGRWKAIRSMGLCRTCLIPHRKWPCRSGKECGVEGCRLRHNAMLHSRAATNAVTRQSTADGRQFSNGANVTQQNHHSTLNYCLFRYLPVTLEVNGKRIDTYAFLDDGCQTTLMEAGLAADLQITGPAESLWLGWTSNISREEKGSQRVAVKISGSGLKNQFQLNNVRTVQKLQLQEQTFQYEELQKIYPHLRGLPLRSYVDAVPRIIIGIEHAQLLTTLKVREGRSNEPIAVKTRLGWCVYGKQAGESVAVERLHVHTQEQLIENRELHDLMRQYFAVEEAAVATPIESADDIRARQILDQTTRRTNGGFETGLLWKYDQPVFPDSYPLAVRRLQSLEKRLDRDQELKKKVVSLIEEYEEKGYAHKITQEEMESNDSNRVWYLPLGVVRNPKKPTKVRLIWDAAARVHGLSLNDMLLKGPDMLTSLFSVLLRFRQRSIAVCGDIREMFHQIRIIPQDKQAQRFLFRECHEQPPQIYVMDVATFGASCSPCLSQFIKNKNAEEFESQFPKAAEAIINAHYVDDYLDSVDSTKEAVQLVNEVKHVHSLGGFEIRNFSSNSPDVLLQLGETTCMEAKSLDLDGSKHVERVLVWCGIPKKMCFASTF</sequence>
<evidence type="ECO:0000256" key="4">
    <source>
        <dbReference type="PROSITE-ProRule" id="PRU00146"/>
    </source>
</evidence>
<dbReference type="Gene3D" id="3.10.10.10">
    <property type="entry name" value="HIV Type 1 Reverse Transcriptase, subunit A, domain 1"/>
    <property type="match status" value="1"/>
</dbReference>
<dbReference type="InterPro" id="IPR000477">
    <property type="entry name" value="RT_dom"/>
</dbReference>
<dbReference type="PROSITE" id="PS50016">
    <property type="entry name" value="ZF_PHD_2"/>
    <property type="match status" value="1"/>
</dbReference>